<dbReference type="InterPro" id="IPR029057">
    <property type="entry name" value="PRTase-like"/>
</dbReference>
<proteinExistence type="inferred from homology"/>
<dbReference type="SUPFAM" id="SSF53271">
    <property type="entry name" value="PRTase-like"/>
    <property type="match status" value="1"/>
</dbReference>
<dbReference type="InterPro" id="IPR004769">
    <property type="entry name" value="Pur_lyase"/>
</dbReference>
<keyword evidence="14" id="KW-1185">Reference proteome</keyword>
<dbReference type="GO" id="GO:0005829">
    <property type="term" value="C:cytosol"/>
    <property type="evidence" value="ECO:0007669"/>
    <property type="project" value="TreeGrafter"/>
</dbReference>
<evidence type="ECO:0000256" key="3">
    <source>
        <dbReference type="ARBA" id="ARBA00008273"/>
    </source>
</evidence>
<dbReference type="AlphaFoldDB" id="F0QRW9"/>
<dbReference type="Pfam" id="PF00206">
    <property type="entry name" value="Lyase_1"/>
    <property type="match status" value="1"/>
</dbReference>
<evidence type="ECO:0000256" key="2">
    <source>
        <dbReference type="ARBA" id="ARBA00004734"/>
    </source>
</evidence>
<dbReference type="GO" id="GO:0070626">
    <property type="term" value="F:(S)-2-(5-amino-1-(5-phospho-D-ribosyl)imidazole-4-carboxamido) succinate lyase (fumarate-forming) activity"/>
    <property type="evidence" value="ECO:0007669"/>
    <property type="project" value="TreeGrafter"/>
</dbReference>
<evidence type="ECO:0000313" key="14">
    <source>
        <dbReference type="Proteomes" id="UP000007484"/>
    </source>
</evidence>
<dbReference type="InterPro" id="IPR020557">
    <property type="entry name" value="Fumarate_lyase_CS"/>
</dbReference>
<sequence length="682" mass="78748">MIKRYEVPQLEHIFSENSKYKRWSILEKEILYSLARRFSISDKEIAKLELEWPEIPSYEVVAEEMKTQHDFVAFLRLLERKLGGNPASKYIHYGITSSDIIDSSNSLALREANKLLIKEIESLQDTLYKLANEYRDFIQVGRTHGRHAEPTSFGYRFAITYQELESALESLYISRRYLEVISIKGSTGTYAHIGPEVQEELSSRFGLYTISGSTQALPRNRYSSYIYSLSHIGSIINSLSLTLRTFMREEINEIEILKPKDSVGSSSMPHKLNPVELENITGLTKWLDSLSSLAKDNNFLWEERDISHSSNERMSLMDAPILAFNIVARMHKFLKKIKANSEGISKNLQLTNGLISSQSILLKLIESSSISTREEAHTLLSSLSKEVKDGNFPSLWEAIQSSPIKKLLSNKDWEDCFNLERHLRELPKIYSQIFGKKIQTKSFSKQLFNKYEVENIIYFLAQRLNWYYSQNNISGEEQTPILVISLIEGSSMFAGKIISQLSFPFVFCSLYHSMSSYVKGFKESEGTQTFEEFIYRELNKRKDFQRIRKLIEKHPRILILEGVVESKSTLTNLYDSLSKIEGIQEIKTVSLFKKVLNGSHDSDSFTDYYKKSLFSKDFRGKQEGLIQREMNWNDRELVKQINSKQVTNWVGEIIKVNKDEWIVGSGMDLHGQHRGVEGVWVI</sequence>
<dbReference type="PANTHER" id="PTHR43172">
    <property type="entry name" value="ADENYLOSUCCINATE LYASE"/>
    <property type="match status" value="1"/>
</dbReference>
<evidence type="ECO:0000256" key="1">
    <source>
        <dbReference type="ARBA" id="ARBA00004706"/>
    </source>
</evidence>
<dbReference type="GO" id="GO:0044208">
    <property type="term" value="P:'de novo' AMP biosynthetic process"/>
    <property type="evidence" value="ECO:0007669"/>
    <property type="project" value="UniProtKB-UniPathway"/>
</dbReference>
<evidence type="ECO:0000259" key="12">
    <source>
        <dbReference type="SMART" id="SM00998"/>
    </source>
</evidence>
<evidence type="ECO:0000256" key="5">
    <source>
        <dbReference type="ARBA" id="ARBA00017058"/>
    </source>
</evidence>
<dbReference type="SMART" id="SM00998">
    <property type="entry name" value="ADSL_C"/>
    <property type="match status" value="1"/>
</dbReference>
<comment type="catalytic activity">
    <reaction evidence="7">
        <text>(2S)-2-[5-amino-1-(5-phospho-beta-D-ribosyl)imidazole-4-carboxamido]succinate = 5-amino-1-(5-phospho-beta-D-ribosyl)imidazole-4-carboxamide + fumarate</text>
        <dbReference type="Rhea" id="RHEA:23920"/>
        <dbReference type="ChEBI" id="CHEBI:29806"/>
        <dbReference type="ChEBI" id="CHEBI:58443"/>
        <dbReference type="ChEBI" id="CHEBI:58475"/>
        <dbReference type="EC" id="4.3.2.2"/>
    </reaction>
    <physiologicalReaction direction="left-to-right" evidence="7">
        <dbReference type="Rhea" id="RHEA:23921"/>
    </physiologicalReaction>
</comment>
<evidence type="ECO:0000256" key="8">
    <source>
        <dbReference type="ARBA" id="ARBA00030717"/>
    </source>
</evidence>
<dbReference type="PRINTS" id="PR00149">
    <property type="entry name" value="FUMRATELYASE"/>
</dbReference>
<dbReference type="GO" id="GO:0006189">
    <property type="term" value="P:'de novo' IMP biosynthetic process"/>
    <property type="evidence" value="ECO:0007669"/>
    <property type="project" value="UniProtKB-UniPathway"/>
</dbReference>
<comment type="catalytic activity">
    <reaction evidence="9">
        <text>N(6)-(1,2-dicarboxyethyl)-AMP = fumarate + AMP</text>
        <dbReference type="Rhea" id="RHEA:16853"/>
        <dbReference type="ChEBI" id="CHEBI:29806"/>
        <dbReference type="ChEBI" id="CHEBI:57567"/>
        <dbReference type="ChEBI" id="CHEBI:456215"/>
        <dbReference type="EC" id="4.3.2.2"/>
    </reaction>
    <physiologicalReaction direction="left-to-right" evidence="9">
        <dbReference type="Rhea" id="RHEA:16854"/>
    </physiologicalReaction>
</comment>
<name>F0QRW9_MYCSL</name>
<dbReference type="EMBL" id="CP002525">
    <property type="protein sequence ID" value="ADX98239.1"/>
    <property type="molecule type" value="Genomic_DNA"/>
</dbReference>
<comment type="similarity">
    <text evidence="3 11">Belongs to the lyase 1 family. Adenylosuccinate lyase subfamily.</text>
</comment>
<evidence type="ECO:0000256" key="10">
    <source>
        <dbReference type="NCBIfam" id="TIGR00928"/>
    </source>
</evidence>
<dbReference type="RefSeq" id="WP_013610081.1">
    <property type="nucleotide sequence ID" value="NC_015155.1"/>
</dbReference>
<dbReference type="InterPro" id="IPR008948">
    <property type="entry name" value="L-Aspartase-like"/>
</dbReference>
<dbReference type="GO" id="GO:0004018">
    <property type="term" value="F:N6-(1,2-dicarboxyethyl)AMP AMP-lyase (fumarate-forming) activity"/>
    <property type="evidence" value="ECO:0007669"/>
    <property type="project" value="UniProtKB-UniRule"/>
</dbReference>
<feature type="domain" description="Adenylosuccinate lyase C-terminal" evidence="12">
    <location>
        <begin position="352"/>
        <end position="434"/>
    </location>
</feature>
<dbReference type="InterPro" id="IPR022761">
    <property type="entry name" value="Fumarate_lyase_N"/>
</dbReference>
<keyword evidence="11" id="KW-0658">Purine biosynthesis</keyword>
<dbReference type="InterPro" id="IPR000362">
    <property type="entry name" value="Fumarate_lyase_fam"/>
</dbReference>
<evidence type="ECO:0000256" key="11">
    <source>
        <dbReference type="RuleBase" id="RU361172"/>
    </source>
</evidence>
<evidence type="ECO:0000256" key="9">
    <source>
        <dbReference type="ARBA" id="ARBA00049115"/>
    </source>
</evidence>
<reference evidence="13 14" key="1">
    <citation type="journal article" date="2011" name="J. Bacteriol.">
        <title>Complete genome sequences of two hemotropic Mycoplasmas, Mycoplasma haemofelis strain Ohio2 and Mycoplasma suis strain Illinois.</title>
        <authorList>
            <person name="Messick J.B."/>
            <person name="Santos A.P."/>
            <person name="Guimaraes A.M."/>
        </authorList>
    </citation>
    <scope>NUCLEOTIDE SEQUENCE [LARGE SCALE GENOMIC DNA]</scope>
    <source>
        <strain evidence="13 14">Illinois</strain>
    </source>
</reference>
<dbReference type="PRINTS" id="PR00145">
    <property type="entry name" value="ARGSUCLYASE"/>
</dbReference>
<accession>F0QRW9</accession>
<dbReference type="PANTHER" id="PTHR43172:SF1">
    <property type="entry name" value="ADENYLOSUCCINATE LYASE"/>
    <property type="match status" value="1"/>
</dbReference>
<organism evidence="13 14">
    <name type="scientific">Mycoplasma suis (strain Illinois)</name>
    <dbReference type="NCBI Taxonomy" id="768700"/>
    <lineage>
        <taxon>Bacteria</taxon>
        <taxon>Bacillati</taxon>
        <taxon>Mycoplasmatota</taxon>
        <taxon>Mollicutes</taxon>
        <taxon>Mycoplasmataceae</taxon>
        <taxon>Mycoplasma</taxon>
    </lineage>
</organism>
<dbReference type="PROSITE" id="PS00163">
    <property type="entry name" value="FUMARATE_LYASES"/>
    <property type="match status" value="1"/>
</dbReference>
<evidence type="ECO:0000313" key="13">
    <source>
        <dbReference type="EMBL" id="ADX98239.1"/>
    </source>
</evidence>
<dbReference type="HOGENOM" id="CLU_403248_0_0_14"/>
<dbReference type="STRING" id="768700.MSU_0708"/>
<dbReference type="Gene3D" id="1.10.40.30">
    <property type="entry name" value="Fumarase/aspartase (C-terminal domain)"/>
    <property type="match status" value="1"/>
</dbReference>
<dbReference type="InterPro" id="IPR019468">
    <property type="entry name" value="AdenyloSucc_lyase_C"/>
</dbReference>
<dbReference type="Pfam" id="PF10397">
    <property type="entry name" value="ADSL_C"/>
    <property type="match status" value="1"/>
</dbReference>
<dbReference type="SUPFAM" id="SSF48557">
    <property type="entry name" value="L-aspartase-like"/>
    <property type="match status" value="1"/>
</dbReference>
<dbReference type="UniPathway" id="UPA00074">
    <property type="reaction ID" value="UER00132"/>
</dbReference>
<evidence type="ECO:0000256" key="4">
    <source>
        <dbReference type="ARBA" id="ARBA00012339"/>
    </source>
</evidence>
<dbReference type="Gene3D" id="1.10.275.10">
    <property type="entry name" value="Fumarase/aspartase (N-terminal domain)"/>
    <property type="match status" value="1"/>
</dbReference>
<comment type="pathway">
    <text evidence="1 11">Purine metabolism; IMP biosynthesis via de novo pathway; 5-amino-1-(5-phospho-D-ribosyl)imidazole-4-carboxamide from 5-amino-1-(5-phospho-D-ribosyl)imidazole-4-carboxylate: step 2/2.</text>
</comment>
<dbReference type="EC" id="4.3.2.2" evidence="4 10"/>
<dbReference type="NCBIfam" id="TIGR00928">
    <property type="entry name" value="purB"/>
    <property type="match status" value="1"/>
</dbReference>
<dbReference type="Gene3D" id="3.40.50.2020">
    <property type="match status" value="1"/>
</dbReference>
<keyword evidence="6 11" id="KW-0456">Lyase</keyword>
<comment type="pathway">
    <text evidence="2 11">Purine metabolism; AMP biosynthesis via de novo pathway; AMP from IMP: step 2/2.</text>
</comment>
<dbReference type="KEGG" id="mss:MSU_0708"/>
<dbReference type="Proteomes" id="UP000007484">
    <property type="component" value="Chromosome"/>
</dbReference>
<dbReference type="Gene3D" id="1.20.200.10">
    <property type="entry name" value="Fumarase/aspartase (Central domain)"/>
    <property type="match status" value="1"/>
</dbReference>
<protein>
    <recommendedName>
        <fullName evidence="5 10">Adenylosuccinate lyase</fullName>
        <shortName evidence="11">ASL</shortName>
        <ecNumber evidence="4 10">4.3.2.2</ecNumber>
    </recommendedName>
    <alternativeName>
        <fullName evidence="8 11">Adenylosuccinase</fullName>
    </alternativeName>
</protein>
<gene>
    <name evidence="13" type="primary">purB</name>
    <name evidence="13" type="ordered locus">MSU_0708</name>
</gene>
<dbReference type="UniPathway" id="UPA00075">
    <property type="reaction ID" value="UER00336"/>
</dbReference>
<evidence type="ECO:0000256" key="7">
    <source>
        <dbReference type="ARBA" id="ARBA00024477"/>
    </source>
</evidence>
<dbReference type="InterPro" id="IPR024083">
    <property type="entry name" value="Fumarase/histidase_N"/>
</dbReference>
<evidence type="ECO:0000256" key="6">
    <source>
        <dbReference type="ARBA" id="ARBA00023239"/>
    </source>
</evidence>